<keyword evidence="1" id="KW-0732">Signal</keyword>
<dbReference type="Pfam" id="PF13505">
    <property type="entry name" value="OMP_b-brl"/>
    <property type="match status" value="1"/>
</dbReference>
<dbReference type="Gene3D" id="2.40.160.20">
    <property type="match status" value="1"/>
</dbReference>
<reference evidence="4" key="1">
    <citation type="journal article" date="2019" name="Int. J. Syst. Evol. Microbiol.">
        <title>The Global Catalogue of Microorganisms (GCM) 10K type strain sequencing project: providing services to taxonomists for standard genome sequencing and annotation.</title>
        <authorList>
            <consortium name="The Broad Institute Genomics Platform"/>
            <consortium name="The Broad Institute Genome Sequencing Center for Infectious Disease"/>
            <person name="Wu L."/>
            <person name="Ma J."/>
        </authorList>
    </citation>
    <scope>NUCLEOTIDE SEQUENCE [LARGE SCALE GENOMIC DNA]</scope>
    <source>
        <strain evidence="4">CGMCC 1.10130</strain>
    </source>
</reference>
<dbReference type="InterPro" id="IPR011250">
    <property type="entry name" value="OMP/PagP_B-barrel"/>
</dbReference>
<feature type="domain" description="Outer membrane protein beta-barrel" evidence="2">
    <location>
        <begin position="20"/>
        <end position="188"/>
    </location>
</feature>
<proteinExistence type="predicted"/>
<dbReference type="AlphaFoldDB" id="A0A8J2U951"/>
<dbReference type="SUPFAM" id="SSF56925">
    <property type="entry name" value="OMPA-like"/>
    <property type="match status" value="1"/>
</dbReference>
<evidence type="ECO:0000256" key="1">
    <source>
        <dbReference type="ARBA" id="ARBA00022729"/>
    </source>
</evidence>
<gene>
    <name evidence="3" type="ORF">GCM10011369_32690</name>
</gene>
<keyword evidence="4" id="KW-1185">Reference proteome</keyword>
<evidence type="ECO:0000313" key="4">
    <source>
        <dbReference type="Proteomes" id="UP000619743"/>
    </source>
</evidence>
<dbReference type="EMBL" id="BMDX01000023">
    <property type="protein sequence ID" value="GGA88041.1"/>
    <property type="molecule type" value="Genomic_DNA"/>
</dbReference>
<dbReference type="InterPro" id="IPR027385">
    <property type="entry name" value="Beta-barrel_OMP"/>
</dbReference>
<protein>
    <recommendedName>
        <fullName evidence="2">Outer membrane protein beta-barrel domain-containing protein</fullName>
    </recommendedName>
</protein>
<comment type="caution">
    <text evidence="3">The sequence shown here is derived from an EMBL/GenBank/DDBJ whole genome shotgun (WGS) entry which is preliminary data.</text>
</comment>
<accession>A0A8J2U951</accession>
<organism evidence="3 4">
    <name type="scientific">Neiella marina</name>
    <dbReference type="NCBI Taxonomy" id="508461"/>
    <lineage>
        <taxon>Bacteria</taxon>
        <taxon>Pseudomonadati</taxon>
        <taxon>Pseudomonadota</taxon>
        <taxon>Gammaproteobacteria</taxon>
        <taxon>Alteromonadales</taxon>
        <taxon>Echinimonadaceae</taxon>
        <taxon>Neiella</taxon>
    </lineage>
</organism>
<sequence>MLHSSAFASSWELVNPPLTSPFYVGAGVGYGQMDADHVDQEWQANWYVYGGYRFDTVWALELASGKYADVDGVKDSTPSVAIDHNYNVSASLLGFAYYSEFAAFYRLGIQYDDYDKSKVQQQEDDACTPWGNGLTLCADGESQISYLLGLGAEFPMSDALVTRLEWISQLGGSDFNQHQAVASLMLKF</sequence>
<evidence type="ECO:0000313" key="3">
    <source>
        <dbReference type="EMBL" id="GGA88041.1"/>
    </source>
</evidence>
<evidence type="ECO:0000259" key="2">
    <source>
        <dbReference type="Pfam" id="PF13505"/>
    </source>
</evidence>
<name>A0A8J2U951_9GAMM</name>
<dbReference type="Proteomes" id="UP000619743">
    <property type="component" value="Unassembled WGS sequence"/>
</dbReference>